<gene>
    <name evidence="2" type="ORF">GCM10011312_06250</name>
</gene>
<comment type="caution">
    <text evidence="2">The sequence shown here is derived from an EMBL/GenBank/DDBJ whole genome shotgun (WGS) entry which is preliminary data.</text>
</comment>
<dbReference type="RefSeq" id="WP_188439381.1">
    <property type="nucleotide sequence ID" value="NZ_BMGK01000002.1"/>
</dbReference>
<evidence type="ECO:0000256" key="1">
    <source>
        <dbReference type="ARBA" id="ARBA00022679"/>
    </source>
</evidence>
<dbReference type="GO" id="GO:0008476">
    <property type="term" value="F:protein-tyrosine sulfotransferase activity"/>
    <property type="evidence" value="ECO:0007669"/>
    <property type="project" value="InterPro"/>
</dbReference>
<accession>A0A8J2V8F2</accession>
<evidence type="ECO:0000313" key="3">
    <source>
        <dbReference type="Proteomes" id="UP000652231"/>
    </source>
</evidence>
<protein>
    <submittedName>
        <fullName evidence="2">Sulfotransferase</fullName>
    </submittedName>
</protein>
<dbReference type="InterPro" id="IPR026634">
    <property type="entry name" value="TPST-like"/>
</dbReference>
<dbReference type="Pfam" id="PF13469">
    <property type="entry name" value="Sulfotransfer_3"/>
    <property type="match status" value="1"/>
</dbReference>
<keyword evidence="1" id="KW-0808">Transferase</keyword>
<dbReference type="PANTHER" id="PTHR12788:SF10">
    <property type="entry name" value="PROTEIN-TYROSINE SULFOTRANSFERASE"/>
    <property type="match status" value="1"/>
</dbReference>
<proteinExistence type="predicted"/>
<dbReference type="Proteomes" id="UP000652231">
    <property type="component" value="Unassembled WGS sequence"/>
</dbReference>
<name>A0A8J2V8F2_9FLAO</name>
<organism evidence="2 3">
    <name type="scientific">Planktosalinus lacus</name>
    <dbReference type="NCBI Taxonomy" id="1526573"/>
    <lineage>
        <taxon>Bacteria</taxon>
        <taxon>Pseudomonadati</taxon>
        <taxon>Bacteroidota</taxon>
        <taxon>Flavobacteriia</taxon>
        <taxon>Flavobacteriales</taxon>
        <taxon>Flavobacteriaceae</taxon>
        <taxon>Planktosalinus</taxon>
    </lineage>
</organism>
<reference evidence="2" key="1">
    <citation type="journal article" date="2014" name="Int. J. Syst. Evol. Microbiol.">
        <title>Complete genome sequence of Corynebacterium casei LMG S-19264T (=DSM 44701T), isolated from a smear-ripened cheese.</title>
        <authorList>
            <consortium name="US DOE Joint Genome Institute (JGI-PGF)"/>
            <person name="Walter F."/>
            <person name="Albersmeier A."/>
            <person name="Kalinowski J."/>
            <person name="Ruckert C."/>
        </authorList>
    </citation>
    <scope>NUCLEOTIDE SEQUENCE</scope>
    <source>
        <strain evidence="2">CGMCC 1.12924</strain>
    </source>
</reference>
<dbReference type="PANTHER" id="PTHR12788">
    <property type="entry name" value="PROTEIN-TYROSINE SULFOTRANSFERASE 2"/>
    <property type="match status" value="1"/>
</dbReference>
<evidence type="ECO:0000313" key="2">
    <source>
        <dbReference type="EMBL" id="GGD84956.1"/>
    </source>
</evidence>
<dbReference type="Gene3D" id="3.40.50.300">
    <property type="entry name" value="P-loop containing nucleotide triphosphate hydrolases"/>
    <property type="match status" value="1"/>
</dbReference>
<dbReference type="SUPFAM" id="SSF52540">
    <property type="entry name" value="P-loop containing nucleoside triphosphate hydrolases"/>
    <property type="match status" value="1"/>
</dbReference>
<dbReference type="AlphaFoldDB" id="A0A8J2V8F2"/>
<sequence length="290" mass="34852">MKSFIWDKPIFILGNPRSGTSLLRLILHNNDRISIPPESHFFLWLEEKYGNWKDDYLHQYIEDLFNSTKFETWNISKSELIRFLESEKIQNYAHLTSLIYYFYSRNSTEQIFYWGDKNSLWKDKLERIKHYYPNALYVHIIRDGRDIACSYKNLAKKELKHKYAPKLSNKIEVIAQDWKTNIASIERFLDTIHSDNKITIYYEDLVRNLKLTTKKVLDKLNLDFMDNQLFYYKNESSNIEPLEFLNWKEKLMQPPDINNIGKFNKDLTKMDIKTFNNIAKATLEKHGYLC</sequence>
<dbReference type="InterPro" id="IPR027417">
    <property type="entry name" value="P-loop_NTPase"/>
</dbReference>
<dbReference type="EMBL" id="BMGK01000002">
    <property type="protein sequence ID" value="GGD84956.1"/>
    <property type="molecule type" value="Genomic_DNA"/>
</dbReference>
<reference evidence="2" key="2">
    <citation type="submission" date="2020-09" db="EMBL/GenBank/DDBJ databases">
        <authorList>
            <person name="Sun Q."/>
            <person name="Zhou Y."/>
        </authorList>
    </citation>
    <scope>NUCLEOTIDE SEQUENCE</scope>
    <source>
        <strain evidence="2">CGMCC 1.12924</strain>
    </source>
</reference>
<keyword evidence="3" id="KW-1185">Reference proteome</keyword>